<keyword evidence="3" id="KW-1185">Reference proteome</keyword>
<dbReference type="SUPFAM" id="SSF52799">
    <property type="entry name" value="(Phosphotyrosine protein) phosphatases II"/>
    <property type="match status" value="1"/>
</dbReference>
<dbReference type="AlphaFoldDB" id="A0AAD5YGG8"/>
<evidence type="ECO:0000313" key="2">
    <source>
        <dbReference type="EMBL" id="KAJ3484010.1"/>
    </source>
</evidence>
<dbReference type="PANTHER" id="PTHR31126">
    <property type="entry name" value="TYROSINE-PROTEIN PHOSPHATASE"/>
    <property type="match status" value="1"/>
</dbReference>
<dbReference type="InterPro" id="IPR026893">
    <property type="entry name" value="Tyr/Ser_Pase_IphP-type"/>
</dbReference>
<dbReference type="Pfam" id="PF13350">
    <property type="entry name" value="Y_phosphatase3"/>
    <property type="match status" value="1"/>
</dbReference>
<dbReference type="PROSITE" id="PS50056">
    <property type="entry name" value="TYR_PHOSPHATASE_2"/>
    <property type="match status" value="1"/>
</dbReference>
<name>A0AAD5YGG8_9APHY</name>
<dbReference type="PANTHER" id="PTHR31126:SF1">
    <property type="entry name" value="TYROSINE SPECIFIC PROTEIN PHOSPHATASES DOMAIN-CONTAINING PROTEIN"/>
    <property type="match status" value="1"/>
</dbReference>
<dbReference type="Proteomes" id="UP001212997">
    <property type="component" value="Unassembled WGS sequence"/>
</dbReference>
<reference evidence="2" key="1">
    <citation type="submission" date="2022-07" db="EMBL/GenBank/DDBJ databases">
        <title>Genome Sequence of Physisporinus lineatus.</title>
        <authorList>
            <person name="Buettner E."/>
        </authorList>
    </citation>
    <scope>NUCLEOTIDE SEQUENCE</scope>
    <source>
        <strain evidence="2">VT162</strain>
    </source>
</reference>
<evidence type="ECO:0000259" key="1">
    <source>
        <dbReference type="PROSITE" id="PS50056"/>
    </source>
</evidence>
<dbReference type="PROSITE" id="PS00383">
    <property type="entry name" value="TYR_PHOSPHATASE_1"/>
    <property type="match status" value="1"/>
</dbReference>
<protein>
    <recommendedName>
        <fullName evidence="1">Tyrosine specific protein phosphatases domain-containing protein</fullName>
    </recommendedName>
</protein>
<dbReference type="Gene3D" id="3.90.190.10">
    <property type="entry name" value="Protein tyrosine phosphatase superfamily"/>
    <property type="match status" value="1"/>
</dbReference>
<dbReference type="InterPro" id="IPR016130">
    <property type="entry name" value="Tyr_Pase_AS"/>
</dbReference>
<organism evidence="2 3">
    <name type="scientific">Meripilus lineatus</name>
    <dbReference type="NCBI Taxonomy" id="2056292"/>
    <lineage>
        <taxon>Eukaryota</taxon>
        <taxon>Fungi</taxon>
        <taxon>Dikarya</taxon>
        <taxon>Basidiomycota</taxon>
        <taxon>Agaricomycotina</taxon>
        <taxon>Agaricomycetes</taxon>
        <taxon>Polyporales</taxon>
        <taxon>Meripilaceae</taxon>
        <taxon>Meripilus</taxon>
    </lineage>
</organism>
<comment type="caution">
    <text evidence="2">The sequence shown here is derived from an EMBL/GenBank/DDBJ whole genome shotgun (WGS) entry which is preliminary data.</text>
</comment>
<sequence length="296" mass="33096">METPFDTIDQEVLSKILSSEPFVSVEGVPNFRQVGGFQASSGSSSVKSGYLYRSGELSHISDKGKETLRTLGIKKVFDFRAPHETTRFEAPNPTVDTVEFVRAPVTGDEKFDPISIAKLYVDVFLRLSLDLTYLGRLKKFEMNEAETFRRAYTRVLKDGGKAYGTVFRHMKDHPDQPCLVHCTAGKDRTGVFTALWLTTLGASDEDIAKDYSLTTYGLVPALPVLRASVEKHQVFQDNWQGALNMANSKPQAMIDLLHILRDEFGGVDEYLKTYAGLTDEDITTIRQHYLLPNATA</sequence>
<dbReference type="EMBL" id="JANAWD010000205">
    <property type="protein sequence ID" value="KAJ3484010.1"/>
    <property type="molecule type" value="Genomic_DNA"/>
</dbReference>
<accession>A0AAD5YGG8</accession>
<dbReference type="GO" id="GO:0004721">
    <property type="term" value="F:phosphoprotein phosphatase activity"/>
    <property type="evidence" value="ECO:0007669"/>
    <property type="project" value="InterPro"/>
</dbReference>
<evidence type="ECO:0000313" key="3">
    <source>
        <dbReference type="Proteomes" id="UP001212997"/>
    </source>
</evidence>
<dbReference type="InterPro" id="IPR000387">
    <property type="entry name" value="Tyr_Pase_dom"/>
</dbReference>
<proteinExistence type="predicted"/>
<dbReference type="InterPro" id="IPR029021">
    <property type="entry name" value="Prot-tyrosine_phosphatase-like"/>
</dbReference>
<feature type="domain" description="Tyrosine specific protein phosphatases" evidence="1">
    <location>
        <begin position="146"/>
        <end position="229"/>
    </location>
</feature>
<gene>
    <name evidence="2" type="ORF">NLI96_g5924</name>
</gene>